<comment type="caution">
    <text evidence="3">The sequence shown here is derived from an EMBL/GenBank/DDBJ whole genome shotgun (WGS) entry which is preliminary data.</text>
</comment>
<protein>
    <recommendedName>
        <fullName evidence="2">F-box domain-containing protein</fullName>
    </recommendedName>
</protein>
<feature type="compositionally biased region" description="Gly residues" evidence="1">
    <location>
        <begin position="516"/>
        <end position="526"/>
    </location>
</feature>
<dbReference type="OrthoDB" id="101791at2759"/>
<feature type="domain" description="F-box" evidence="2">
    <location>
        <begin position="342"/>
        <end position="388"/>
    </location>
</feature>
<dbReference type="InterPro" id="IPR036047">
    <property type="entry name" value="F-box-like_dom_sf"/>
</dbReference>
<dbReference type="GO" id="GO:1903599">
    <property type="term" value="P:positive regulation of autophagy of mitochondrion"/>
    <property type="evidence" value="ECO:0007669"/>
    <property type="project" value="TreeGrafter"/>
</dbReference>
<keyword evidence="4" id="KW-1185">Reference proteome</keyword>
<evidence type="ECO:0000256" key="1">
    <source>
        <dbReference type="SAM" id="MobiDB-lite"/>
    </source>
</evidence>
<dbReference type="Proteomes" id="UP000749559">
    <property type="component" value="Unassembled WGS sequence"/>
</dbReference>
<feature type="region of interest" description="Disordered" evidence="1">
    <location>
        <begin position="83"/>
        <end position="116"/>
    </location>
</feature>
<dbReference type="GO" id="GO:0019901">
    <property type="term" value="F:protein kinase binding"/>
    <property type="evidence" value="ECO:0007669"/>
    <property type="project" value="InterPro"/>
</dbReference>
<evidence type="ECO:0000313" key="4">
    <source>
        <dbReference type="Proteomes" id="UP000749559"/>
    </source>
</evidence>
<dbReference type="EMBL" id="CAIIXF020000005">
    <property type="protein sequence ID" value="CAH1783023.1"/>
    <property type="molecule type" value="Genomic_DNA"/>
</dbReference>
<dbReference type="SMART" id="SM00256">
    <property type="entry name" value="FBOX"/>
    <property type="match status" value="1"/>
</dbReference>
<gene>
    <name evidence="3" type="ORF">OFUS_LOCUS9405</name>
</gene>
<dbReference type="InterPro" id="IPR021625">
    <property type="entry name" value="PI31_Prot_N"/>
</dbReference>
<dbReference type="PANTHER" id="PTHR15537">
    <property type="entry name" value="F-BOX ONLY PROTEIN 7"/>
    <property type="match status" value="1"/>
</dbReference>
<name>A0A8S4NQA8_OWEFU</name>
<dbReference type="PROSITE" id="PS50181">
    <property type="entry name" value="FBOX"/>
    <property type="match status" value="1"/>
</dbReference>
<dbReference type="InterPro" id="IPR001810">
    <property type="entry name" value="F-box_dom"/>
</dbReference>
<dbReference type="AlphaFoldDB" id="A0A8S4NQA8"/>
<dbReference type="Pfam" id="PF11566">
    <property type="entry name" value="PI31_Prot_N"/>
    <property type="match status" value="1"/>
</dbReference>
<reference evidence="3" key="1">
    <citation type="submission" date="2022-03" db="EMBL/GenBank/DDBJ databases">
        <authorList>
            <person name="Martin C."/>
        </authorList>
    </citation>
    <scope>NUCLEOTIDE SEQUENCE</scope>
</reference>
<dbReference type="Pfam" id="PF12937">
    <property type="entry name" value="F-box-like"/>
    <property type="match status" value="1"/>
</dbReference>
<sequence length="526" mass="58231">MKLRLKLGSRRELIAFGSQDPSSVRLKDVKREAETKFESSPLTLSLNGTDALTGDGLSMKDLGIVSGDLIQVMTQNPVVKSAQDTKHLKPQTEKDDIIDENKMNKEQPDSQNVRTDDSTDVNMVKVVNNIEDVNMVEDASRANSNNNSDSEIKAPTQDNVGLNKYLNEPMLCRDATDSAVPYRLEMFYNESSPRNPMDALCIVLHTLMIESGFQLIPPTNEDVSEGATASSLNSCNQGNQLPVFTAQPIGVCTFSYTIGDSTDMQCSITCVSIGSKIAIHGTVKGTNVDHQLNLKISDFIPVLKPDAAGTYQNLPRLSCLFKDAVAYRLLQQCKSEFNHSESSGFLGLMEEILMCILSKLPAKDLCNMGRVCRSLNQLSERPQLWRSLYIRTYGVKRDSDRNQDWKSAYKDTYLLRREMRRRALEQSRQFVPGWPPYVGQPHPPLPATPIYPPGFIGGEYDRDPSFQGIPGPLGARQPGVFPRPRFDPIGPLPTQRFPPGRGGGFRDGSSSRRPFSGGGIGPGNFF</sequence>
<dbReference type="SUPFAM" id="SSF81383">
    <property type="entry name" value="F-box domain"/>
    <property type="match status" value="1"/>
</dbReference>
<feature type="region of interest" description="Disordered" evidence="1">
    <location>
        <begin position="482"/>
        <end position="526"/>
    </location>
</feature>
<accession>A0A8S4NQA8</accession>
<evidence type="ECO:0000313" key="3">
    <source>
        <dbReference type="EMBL" id="CAH1783023.1"/>
    </source>
</evidence>
<dbReference type="Gene3D" id="3.40.1000.30">
    <property type="match status" value="1"/>
</dbReference>
<dbReference type="InterPro" id="IPR047118">
    <property type="entry name" value="Fbxo7"/>
</dbReference>
<organism evidence="3 4">
    <name type="scientific">Owenia fusiformis</name>
    <name type="common">Polychaete worm</name>
    <dbReference type="NCBI Taxonomy" id="6347"/>
    <lineage>
        <taxon>Eukaryota</taxon>
        <taxon>Metazoa</taxon>
        <taxon>Spiralia</taxon>
        <taxon>Lophotrochozoa</taxon>
        <taxon>Annelida</taxon>
        <taxon>Polychaeta</taxon>
        <taxon>Sedentaria</taxon>
        <taxon>Canalipalpata</taxon>
        <taxon>Sabellida</taxon>
        <taxon>Oweniida</taxon>
        <taxon>Oweniidae</taxon>
        <taxon>Owenia</taxon>
    </lineage>
</organism>
<evidence type="ECO:0000259" key="2">
    <source>
        <dbReference type="PROSITE" id="PS50181"/>
    </source>
</evidence>
<dbReference type="PANTHER" id="PTHR15537:SF2">
    <property type="entry name" value="F-BOX ONLY PROTEIN 7"/>
    <property type="match status" value="1"/>
</dbReference>
<proteinExistence type="predicted"/>
<feature type="compositionally biased region" description="Basic and acidic residues" evidence="1">
    <location>
        <begin position="83"/>
        <end position="108"/>
    </location>
</feature>
<dbReference type="Gene3D" id="1.20.1280.50">
    <property type="match status" value="1"/>
</dbReference>